<evidence type="ECO:0000256" key="2">
    <source>
        <dbReference type="ARBA" id="ARBA00022617"/>
    </source>
</evidence>
<evidence type="ECO:0000256" key="3">
    <source>
        <dbReference type="ARBA" id="ARBA00022723"/>
    </source>
</evidence>
<dbReference type="PANTHER" id="PTHR10578:SF148">
    <property type="entry name" value="L-LACTATE DEHYDROGENASE (CYTOCHROME)"/>
    <property type="match status" value="1"/>
</dbReference>
<evidence type="ECO:0000256" key="5">
    <source>
        <dbReference type="ARBA" id="ARBA00023004"/>
    </source>
</evidence>
<evidence type="ECO:0000256" key="1">
    <source>
        <dbReference type="ARBA" id="ARBA00001917"/>
    </source>
</evidence>
<dbReference type="InterPro" id="IPR018506">
    <property type="entry name" value="Cyt_B5_heme-BS"/>
</dbReference>
<dbReference type="EMBL" id="JBEVYD010000005">
    <property type="protein sequence ID" value="KAL3232298.1"/>
    <property type="molecule type" value="Genomic_DNA"/>
</dbReference>
<dbReference type="PROSITE" id="PS51349">
    <property type="entry name" value="FMN_HYDROXY_ACID_DH_2"/>
    <property type="match status" value="1"/>
</dbReference>
<evidence type="ECO:0000256" key="4">
    <source>
        <dbReference type="ARBA" id="ARBA00023002"/>
    </source>
</evidence>
<reference evidence="8 9" key="1">
    <citation type="submission" date="2024-05" db="EMBL/GenBank/DDBJ databases">
        <title>Long read based assembly of the Candida bracarensis genome reveals expanded adhesin content.</title>
        <authorList>
            <person name="Marcet-Houben M."/>
            <person name="Ksiezopolska E."/>
            <person name="Gabaldon T."/>
        </authorList>
    </citation>
    <scope>NUCLEOTIDE SEQUENCE [LARGE SCALE GENOMIC DNA]</scope>
    <source>
        <strain evidence="8 9">CBM6</strain>
    </source>
</reference>
<evidence type="ECO:0000259" key="6">
    <source>
        <dbReference type="PROSITE" id="PS50255"/>
    </source>
</evidence>
<dbReference type="InterPro" id="IPR037396">
    <property type="entry name" value="FMN_HAD"/>
</dbReference>
<gene>
    <name evidence="8" type="ORF">RNJ44_04214</name>
</gene>
<accession>A0ABR4NUF3</accession>
<keyword evidence="9" id="KW-1185">Reference proteome</keyword>
<dbReference type="InterPro" id="IPR037458">
    <property type="entry name" value="L-MDH/L-LDH_FMN-bd"/>
</dbReference>
<dbReference type="Pfam" id="PF01070">
    <property type="entry name" value="FMN_dh"/>
    <property type="match status" value="1"/>
</dbReference>
<dbReference type="Gene3D" id="3.10.120.10">
    <property type="entry name" value="Cytochrome b5-like heme/steroid binding domain"/>
    <property type="match status" value="1"/>
</dbReference>
<comment type="cofactor">
    <cofactor evidence="1">
        <name>FMN</name>
        <dbReference type="ChEBI" id="CHEBI:58210"/>
    </cofactor>
</comment>
<protein>
    <submittedName>
        <fullName evidence="8">L-lactate dehydrogenase (Cytochrome)</fullName>
    </submittedName>
</protein>
<dbReference type="Gene3D" id="3.20.20.70">
    <property type="entry name" value="Aldolase class I"/>
    <property type="match status" value="1"/>
</dbReference>
<name>A0ABR4NUF3_9SACH</name>
<dbReference type="InterPro" id="IPR013785">
    <property type="entry name" value="Aldolase_TIM"/>
</dbReference>
<dbReference type="InterPro" id="IPR008259">
    <property type="entry name" value="FMN_hydac_DH_AS"/>
</dbReference>
<dbReference type="SUPFAM" id="SSF51395">
    <property type="entry name" value="FMN-linked oxidoreductases"/>
    <property type="match status" value="1"/>
</dbReference>
<dbReference type="InterPro" id="IPR001199">
    <property type="entry name" value="Cyt_B5-like_heme/steroid-bd"/>
</dbReference>
<dbReference type="SMART" id="SM01117">
    <property type="entry name" value="Cyt-b5"/>
    <property type="match status" value="1"/>
</dbReference>
<dbReference type="PROSITE" id="PS50255">
    <property type="entry name" value="CYTOCHROME_B5_2"/>
    <property type="match status" value="1"/>
</dbReference>
<feature type="domain" description="Cytochrome b5 heme-binding" evidence="6">
    <location>
        <begin position="86"/>
        <end position="163"/>
    </location>
</feature>
<dbReference type="Pfam" id="PF00173">
    <property type="entry name" value="Cyt-b5"/>
    <property type="match status" value="1"/>
</dbReference>
<dbReference type="PANTHER" id="PTHR10578">
    <property type="entry name" value="S -2-HYDROXY-ACID OXIDASE-RELATED"/>
    <property type="match status" value="1"/>
</dbReference>
<comment type="caution">
    <text evidence="8">The sequence shown here is derived from an EMBL/GenBank/DDBJ whole genome shotgun (WGS) entry which is preliminary data.</text>
</comment>
<organism evidence="8 9">
    <name type="scientific">Nakaseomyces bracarensis</name>
    <dbReference type="NCBI Taxonomy" id="273131"/>
    <lineage>
        <taxon>Eukaryota</taxon>
        <taxon>Fungi</taxon>
        <taxon>Dikarya</taxon>
        <taxon>Ascomycota</taxon>
        <taxon>Saccharomycotina</taxon>
        <taxon>Saccharomycetes</taxon>
        <taxon>Saccharomycetales</taxon>
        <taxon>Saccharomycetaceae</taxon>
        <taxon>Nakaseomyces</taxon>
    </lineage>
</organism>
<keyword evidence="3" id="KW-0479">Metal-binding</keyword>
<feature type="domain" description="FMN hydroxy acid dehydrogenase" evidence="7">
    <location>
        <begin position="195"/>
        <end position="561"/>
    </location>
</feature>
<sequence length="593" mass="65271">MYKSTSKGLIKNISCGRFRAVSTVRNAGRTALNARFFTGRTTGNGKGTNSRLLWALSVAAGFSAATSVLLVQQSQISNDVKIDQSKPKVSPEEVIKHNTPEDCWVVINGYVYDLSSFIALHPGGPEIIKANAGKDVSAVFDPIHAPDAIPKYIKPEQMIGPLDGKLPADYICPPYAPGETPDDIARKAELKTRLPHLDSIMNLYDFEYLASQILTKQAWAYYSSAGDDEISYRENHNAYHRIFFNPRVLVDVSKVDTTTKMLGSKVDVPFYVTATALCKLGNPREGEKDIARGCGQGPNKAAQMISTLASCSVDEIVKAAPSKEQVMWYQLYVNSDRKITEEVVKHIEELGIKAIFVTVDAPSLGSREKDKKIKFHNTMSGPKRMKTNDLGESEGAAKTLSKFIDPSLTWQDIKVLRKKTKLPIIIKGVQRVDDAVKAAEIGCQGIVLSNHGGRQLDFARAPIEVLAETMPVLKEKQLDKNFEVFVDGGVRRGSDVIKALCLGATGVGLGRPFLYANSCYGKDGVQKAIDLLKEELEMNMRLIGAQSIKDLTPDLLDISCLHNRTVNVAKDSLYEKVYVRPDLAEFLEPIDSE</sequence>
<dbReference type="CDD" id="cd02922">
    <property type="entry name" value="FCB2_FMN"/>
    <property type="match status" value="1"/>
</dbReference>
<dbReference type="InterPro" id="IPR000262">
    <property type="entry name" value="FMN-dep_DH"/>
</dbReference>
<dbReference type="SUPFAM" id="SSF55856">
    <property type="entry name" value="Cytochrome b5-like heme/steroid binding domain"/>
    <property type="match status" value="1"/>
</dbReference>
<keyword evidence="4" id="KW-0560">Oxidoreductase</keyword>
<dbReference type="Proteomes" id="UP001623330">
    <property type="component" value="Unassembled WGS sequence"/>
</dbReference>
<dbReference type="InterPro" id="IPR036400">
    <property type="entry name" value="Cyt_B5-like_heme/steroid_sf"/>
</dbReference>
<evidence type="ECO:0000313" key="8">
    <source>
        <dbReference type="EMBL" id="KAL3232298.1"/>
    </source>
</evidence>
<proteinExistence type="predicted"/>
<dbReference type="PROSITE" id="PS00191">
    <property type="entry name" value="CYTOCHROME_B5_1"/>
    <property type="match status" value="1"/>
</dbReference>
<keyword evidence="2" id="KW-0349">Heme</keyword>
<evidence type="ECO:0000259" key="7">
    <source>
        <dbReference type="PROSITE" id="PS51349"/>
    </source>
</evidence>
<dbReference type="PROSITE" id="PS00557">
    <property type="entry name" value="FMN_HYDROXY_ACID_DH_1"/>
    <property type="match status" value="1"/>
</dbReference>
<evidence type="ECO:0000313" key="9">
    <source>
        <dbReference type="Proteomes" id="UP001623330"/>
    </source>
</evidence>
<keyword evidence="5" id="KW-0408">Iron</keyword>